<dbReference type="Pfam" id="PF06628">
    <property type="entry name" value="Catalase-rel"/>
    <property type="match status" value="1"/>
</dbReference>
<sequence>MSNDQSAIDKILSRGLRPHTTGHTTRHNGAPVASENISVTVGQQGPNILNDIHMIEKLAHFNRENVPERIPHAKGHGAFGELHITEDVSQYTKAKLFQPGTVTPMGARFSTVAGEKGSPDTWRDVHGFALRFFTEDGNYDIVGNNTPVFFVRDGVKFPDFIHSQKRLNGSGLRDADMQWDFWTRTPESAHQVTYLMGDRGTPKTNRHMNGYGSHTFQWINEAGEAFWVKYHFISRQDVENFTDEEATTMAGENADYHRQDLWDSIENGDYPIWDVKVQIMPVAEAENYRFNPFDLTKIWSKKDYPRIDVGYFVLNRNPHSHFAQIEQIALDPSNLVPGIGFSPDRMLQARIFAYADQQRYRIGPNYRDLPINRPIDDVNTYSREGHMAYEFEDATQPSYSPNRYDKGAGYLDNGEDSSSGVTYGEATDTYVGADNHGTDLVRAAYVQHPEDGDFVQAGTLYREVFDDAAKERIANNIAGAMEGVSPEVEERVYWYWSSVDENLGNRVREIYTANKNK</sequence>
<evidence type="ECO:0000256" key="7">
    <source>
        <dbReference type="ARBA" id="ARBA00023324"/>
    </source>
</evidence>
<dbReference type="PANTHER" id="PTHR11465:SF9">
    <property type="entry name" value="CATALASE"/>
    <property type="match status" value="1"/>
</dbReference>
<dbReference type="InterPro" id="IPR011614">
    <property type="entry name" value="Catalase_core"/>
</dbReference>
<keyword evidence="4" id="KW-0479">Metal-binding</keyword>
<keyword evidence="2 10" id="KW-0575">Peroxidase</keyword>
<dbReference type="Pfam" id="PF00199">
    <property type="entry name" value="Catalase"/>
    <property type="match status" value="1"/>
</dbReference>
<comment type="similarity">
    <text evidence="1">Belongs to the catalase family.</text>
</comment>
<evidence type="ECO:0000313" key="11">
    <source>
        <dbReference type="Proteomes" id="UP001238805"/>
    </source>
</evidence>
<feature type="region of interest" description="Disordered" evidence="8">
    <location>
        <begin position="13"/>
        <end position="32"/>
    </location>
</feature>
<keyword evidence="3" id="KW-0349">Heme</keyword>
<protein>
    <submittedName>
        <fullName evidence="10">Catalase</fullName>
        <ecNumber evidence="10">1.11.1.6</ecNumber>
    </submittedName>
</protein>
<organism evidence="10 11">
    <name type="scientific">Corynebacterium suedekumii</name>
    <dbReference type="NCBI Taxonomy" id="3049801"/>
    <lineage>
        <taxon>Bacteria</taxon>
        <taxon>Bacillati</taxon>
        <taxon>Actinomycetota</taxon>
        <taxon>Actinomycetes</taxon>
        <taxon>Mycobacteriales</taxon>
        <taxon>Corynebacteriaceae</taxon>
        <taxon>Corynebacterium</taxon>
    </lineage>
</organism>
<evidence type="ECO:0000256" key="4">
    <source>
        <dbReference type="ARBA" id="ARBA00022723"/>
    </source>
</evidence>
<name>A0ABY8VSL0_9CORY</name>
<dbReference type="InterPro" id="IPR024711">
    <property type="entry name" value="Catalase_clade1/3"/>
</dbReference>
<accession>A0ABY8VSL0</accession>
<proteinExistence type="inferred from homology"/>
<evidence type="ECO:0000313" key="10">
    <source>
        <dbReference type="EMBL" id="WIM71149.1"/>
    </source>
</evidence>
<dbReference type="PIRSF" id="PIRSF038928">
    <property type="entry name" value="Catalase_clade1-3"/>
    <property type="match status" value="1"/>
</dbReference>
<dbReference type="PANTHER" id="PTHR11465">
    <property type="entry name" value="CATALASE"/>
    <property type="match status" value="1"/>
</dbReference>
<dbReference type="EC" id="1.11.1.6" evidence="10"/>
<evidence type="ECO:0000259" key="9">
    <source>
        <dbReference type="SMART" id="SM01060"/>
    </source>
</evidence>
<dbReference type="InterPro" id="IPR018028">
    <property type="entry name" value="Catalase"/>
</dbReference>
<dbReference type="Gene3D" id="2.40.180.10">
    <property type="entry name" value="Catalase core domain"/>
    <property type="match status" value="1"/>
</dbReference>
<dbReference type="GO" id="GO:0004096">
    <property type="term" value="F:catalase activity"/>
    <property type="evidence" value="ECO:0007669"/>
    <property type="project" value="UniProtKB-EC"/>
</dbReference>
<evidence type="ECO:0000256" key="1">
    <source>
        <dbReference type="ARBA" id="ARBA00005329"/>
    </source>
</evidence>
<evidence type="ECO:0000256" key="2">
    <source>
        <dbReference type="ARBA" id="ARBA00022559"/>
    </source>
</evidence>
<keyword evidence="11" id="KW-1185">Reference proteome</keyword>
<evidence type="ECO:0000256" key="6">
    <source>
        <dbReference type="ARBA" id="ARBA00023004"/>
    </source>
</evidence>
<feature type="domain" description="Catalase core" evidence="9">
    <location>
        <begin position="25"/>
        <end position="408"/>
    </location>
</feature>
<dbReference type="InterPro" id="IPR020835">
    <property type="entry name" value="Catalase_sf"/>
</dbReference>
<dbReference type="InterPro" id="IPR010582">
    <property type="entry name" value="Catalase_immune_responsive"/>
</dbReference>
<dbReference type="SMART" id="SM01060">
    <property type="entry name" value="Catalase"/>
    <property type="match status" value="1"/>
</dbReference>
<reference evidence="10 11" key="1">
    <citation type="submission" date="2023-05" db="EMBL/GenBank/DDBJ databases">
        <title>Corynebacterium suedekumii sp. nov. and Corynebacterium breve sp. nov. isolated from raw cow's milk.</title>
        <authorList>
            <person name="Baer M.K."/>
            <person name="Mehl L."/>
            <person name="Hellmuth R."/>
            <person name="Marke G."/>
            <person name="Lipski A."/>
        </authorList>
    </citation>
    <scope>NUCLEOTIDE SEQUENCE [LARGE SCALE GENOMIC DNA]</scope>
    <source>
        <strain evidence="10 11">LM112</strain>
    </source>
</reference>
<gene>
    <name evidence="10" type="ORF">QP029_04985</name>
</gene>
<evidence type="ECO:0000256" key="5">
    <source>
        <dbReference type="ARBA" id="ARBA00023002"/>
    </source>
</evidence>
<dbReference type="RefSeq" id="WP_284875722.1">
    <property type="nucleotide sequence ID" value="NZ_CP126970.1"/>
</dbReference>
<dbReference type="Proteomes" id="UP001238805">
    <property type="component" value="Chromosome"/>
</dbReference>
<keyword evidence="6" id="KW-0408">Iron</keyword>
<evidence type="ECO:0000256" key="8">
    <source>
        <dbReference type="SAM" id="MobiDB-lite"/>
    </source>
</evidence>
<dbReference type="PROSITE" id="PS51402">
    <property type="entry name" value="CATALASE_3"/>
    <property type="match status" value="1"/>
</dbReference>
<keyword evidence="5 10" id="KW-0560">Oxidoreductase</keyword>
<dbReference type="SUPFAM" id="SSF56634">
    <property type="entry name" value="Heme-dependent catalase-like"/>
    <property type="match status" value="1"/>
</dbReference>
<dbReference type="PRINTS" id="PR00067">
    <property type="entry name" value="CATALASE"/>
</dbReference>
<dbReference type="EMBL" id="CP126970">
    <property type="protein sequence ID" value="WIM71149.1"/>
    <property type="molecule type" value="Genomic_DNA"/>
</dbReference>
<keyword evidence="7" id="KW-0376">Hydrogen peroxide</keyword>
<evidence type="ECO:0000256" key="3">
    <source>
        <dbReference type="ARBA" id="ARBA00022617"/>
    </source>
</evidence>